<dbReference type="PANTHER" id="PTHR48435">
    <property type="entry name" value="POLYPROTEIN"/>
    <property type="match status" value="1"/>
</dbReference>
<proteinExistence type="predicted"/>
<evidence type="ECO:0000313" key="1">
    <source>
        <dbReference type="EMBL" id="KAK2665063.1"/>
    </source>
</evidence>
<dbReference type="PANTHER" id="PTHR48435:SF1">
    <property type="entry name" value="POLYPROTEIN"/>
    <property type="match status" value="1"/>
</dbReference>
<keyword evidence="2" id="KW-1185">Reference proteome</keyword>
<protein>
    <submittedName>
        <fullName evidence="1">Uncharacterized protein</fullName>
    </submittedName>
</protein>
<comment type="caution">
    <text evidence="1">The sequence shown here is derived from an EMBL/GenBank/DDBJ whole genome shotgun (WGS) entry which is preliminary data.</text>
</comment>
<accession>A0AAD9XU14</accession>
<name>A0AAD9XU14_9ROSI</name>
<dbReference type="InterPro" id="IPR053098">
    <property type="entry name" value="Petuviruses_polyprotein"/>
</dbReference>
<gene>
    <name evidence="1" type="ORF">Ddye_003637</name>
</gene>
<sequence>MMSNSYMATLYHQIAYRLQDHAIDLPIPDHTGDTIFIKAEREDEVPTIIQIQKQFPRDKLIEIMPFKWITNYEKAFQNITPVIASDTKFTKLSDGSIQTIYEPITTSVFGAPCHPHEALIPCGSYRVLTY</sequence>
<dbReference type="EMBL" id="JANJYI010000001">
    <property type="protein sequence ID" value="KAK2665063.1"/>
    <property type="molecule type" value="Genomic_DNA"/>
</dbReference>
<dbReference type="AlphaFoldDB" id="A0AAD9XU14"/>
<dbReference type="Proteomes" id="UP001280121">
    <property type="component" value="Unassembled WGS sequence"/>
</dbReference>
<organism evidence="1 2">
    <name type="scientific">Dipteronia dyeriana</name>
    <dbReference type="NCBI Taxonomy" id="168575"/>
    <lineage>
        <taxon>Eukaryota</taxon>
        <taxon>Viridiplantae</taxon>
        <taxon>Streptophyta</taxon>
        <taxon>Embryophyta</taxon>
        <taxon>Tracheophyta</taxon>
        <taxon>Spermatophyta</taxon>
        <taxon>Magnoliopsida</taxon>
        <taxon>eudicotyledons</taxon>
        <taxon>Gunneridae</taxon>
        <taxon>Pentapetalae</taxon>
        <taxon>rosids</taxon>
        <taxon>malvids</taxon>
        <taxon>Sapindales</taxon>
        <taxon>Sapindaceae</taxon>
        <taxon>Hippocastanoideae</taxon>
        <taxon>Acereae</taxon>
        <taxon>Dipteronia</taxon>
    </lineage>
</organism>
<evidence type="ECO:0000313" key="2">
    <source>
        <dbReference type="Proteomes" id="UP001280121"/>
    </source>
</evidence>
<reference evidence="1" key="1">
    <citation type="journal article" date="2023" name="Plant J.">
        <title>Genome sequences and population genomics provide insights into the demographic history, inbreeding, and mutation load of two 'living fossil' tree species of Dipteronia.</title>
        <authorList>
            <person name="Feng Y."/>
            <person name="Comes H.P."/>
            <person name="Chen J."/>
            <person name="Zhu S."/>
            <person name="Lu R."/>
            <person name="Zhang X."/>
            <person name="Li P."/>
            <person name="Qiu J."/>
            <person name="Olsen K.M."/>
            <person name="Qiu Y."/>
        </authorList>
    </citation>
    <scope>NUCLEOTIDE SEQUENCE</scope>
    <source>
        <strain evidence="1">KIB01</strain>
    </source>
</reference>